<dbReference type="Proteomes" id="UP000678281">
    <property type="component" value="Unassembled WGS sequence"/>
</dbReference>
<reference evidence="3" key="1">
    <citation type="submission" date="2021-04" db="EMBL/GenBank/DDBJ databases">
        <title>Devosia litorisediminis sp. nov., isolated from a sand dune.</title>
        <authorList>
            <person name="Park S."/>
            <person name="Yoon J.-H."/>
        </authorList>
    </citation>
    <scope>NUCLEOTIDE SEQUENCE</scope>
    <source>
        <strain evidence="3">BSSL-BM10</strain>
    </source>
</reference>
<gene>
    <name evidence="3" type="ORF">KD146_12660</name>
</gene>
<keyword evidence="4" id="KW-1185">Reference proteome</keyword>
<name>A0A942IEM3_9HYPH</name>
<evidence type="ECO:0000259" key="2">
    <source>
        <dbReference type="Pfam" id="PF09084"/>
    </source>
</evidence>
<proteinExistence type="predicted"/>
<dbReference type="AlphaFoldDB" id="A0A942IEM3"/>
<comment type="caution">
    <text evidence="3">The sequence shown here is derived from an EMBL/GenBank/DDBJ whole genome shotgun (WGS) entry which is preliminary data.</text>
</comment>
<protein>
    <submittedName>
        <fullName evidence="3">ABC transporter substrate-binding protein</fullName>
    </submittedName>
</protein>
<evidence type="ECO:0000313" key="3">
    <source>
        <dbReference type="EMBL" id="MBS3849550.1"/>
    </source>
</evidence>
<sequence>MRLTTLMLSVLALLPMGLAATPAAAQQKLTIGVQESGTVQWEIQTIKALGLDTAHGLDLQVRPLADSRAGQIALQAAEVDVILSDFVWVSIQRNQGNAVTMVPHSLAVGGVILAPDSDIADVRDLKGKTIAVAGGPVDKSWVVLQAYYNKLTGAALVDDATANYGAPPLVNELLAAGRVDAGLNFWHWNARAKAAGLTELISVADMLIELGVTEQPPLLGWTFSDATAQAKPAAITAFLDASFDAKAVLLADDTAWDNLRELMGATEDAALFNQLRDDYRAGIVTHFKPDEIGAAAEAFALMAKFGGSDLVGETDTLAPGTFWRGYSK</sequence>
<feature type="domain" description="SsuA/THI5-like" evidence="2">
    <location>
        <begin position="54"/>
        <end position="250"/>
    </location>
</feature>
<keyword evidence="1" id="KW-0732">Signal</keyword>
<dbReference type="InterPro" id="IPR015168">
    <property type="entry name" value="SsuA/THI5"/>
</dbReference>
<evidence type="ECO:0000256" key="1">
    <source>
        <dbReference type="SAM" id="SignalP"/>
    </source>
</evidence>
<organism evidence="3 4">
    <name type="scientific">Devosia litorisediminis</name>
    <dbReference type="NCBI Taxonomy" id="2829817"/>
    <lineage>
        <taxon>Bacteria</taxon>
        <taxon>Pseudomonadati</taxon>
        <taxon>Pseudomonadota</taxon>
        <taxon>Alphaproteobacteria</taxon>
        <taxon>Hyphomicrobiales</taxon>
        <taxon>Devosiaceae</taxon>
        <taxon>Devosia</taxon>
    </lineage>
</organism>
<feature type="signal peptide" evidence="1">
    <location>
        <begin position="1"/>
        <end position="25"/>
    </location>
</feature>
<dbReference type="SUPFAM" id="SSF53850">
    <property type="entry name" value="Periplasmic binding protein-like II"/>
    <property type="match status" value="1"/>
</dbReference>
<accession>A0A942IEM3</accession>
<dbReference type="PANTHER" id="PTHR30024:SF48">
    <property type="entry name" value="ABC TRANSPORTER SUBSTRATE-BINDING PROTEIN"/>
    <property type="match status" value="1"/>
</dbReference>
<dbReference type="Pfam" id="PF09084">
    <property type="entry name" value="NMT1"/>
    <property type="match status" value="1"/>
</dbReference>
<evidence type="ECO:0000313" key="4">
    <source>
        <dbReference type="Proteomes" id="UP000678281"/>
    </source>
</evidence>
<dbReference type="EMBL" id="JAGXTP010000001">
    <property type="protein sequence ID" value="MBS3849550.1"/>
    <property type="molecule type" value="Genomic_DNA"/>
</dbReference>
<dbReference type="PANTHER" id="PTHR30024">
    <property type="entry name" value="ALIPHATIC SULFONATES-BINDING PROTEIN-RELATED"/>
    <property type="match status" value="1"/>
</dbReference>
<feature type="chain" id="PRO_5036795219" evidence="1">
    <location>
        <begin position="26"/>
        <end position="328"/>
    </location>
</feature>
<dbReference type="Gene3D" id="3.40.190.10">
    <property type="entry name" value="Periplasmic binding protein-like II"/>
    <property type="match status" value="2"/>
</dbReference>
<dbReference type="RefSeq" id="WP_212659015.1">
    <property type="nucleotide sequence ID" value="NZ_JAGXTP010000001.1"/>
</dbReference>